<dbReference type="AlphaFoldDB" id="A0A0R3TNN8"/>
<reference evidence="3" key="1">
    <citation type="submission" date="2017-02" db="UniProtKB">
        <authorList>
            <consortium name="WormBaseParasite"/>
        </authorList>
    </citation>
    <scope>IDENTIFICATION</scope>
</reference>
<dbReference type="OrthoDB" id="6243977at2759"/>
<sequence>MLERNTFMPEEFYNPIENFFVLVNDCDSTVEVRCSRPPSKHPTHCCACASTASTVIYTVQAHAQTPRQSNSVAPVARQHSQVHARQTSVGAISGTTSGVVLRQHSHQYNPHPHSHHHLSRRDRALMATSMLMNPQHPYHMQEHHAMIPVYHTHFYRQSMPPVVGLSHQRFQVASPVYAALHIH</sequence>
<proteinExistence type="predicted"/>
<dbReference type="WBParaSite" id="HNAJ_0000901301-mRNA-1">
    <property type="protein sequence ID" value="HNAJ_0000901301-mRNA-1"/>
    <property type="gene ID" value="HNAJ_0000901301"/>
</dbReference>
<dbReference type="Proteomes" id="UP000278807">
    <property type="component" value="Unassembled WGS sequence"/>
</dbReference>
<organism evidence="3">
    <name type="scientific">Rodentolepis nana</name>
    <name type="common">Dwarf tapeworm</name>
    <name type="synonym">Hymenolepis nana</name>
    <dbReference type="NCBI Taxonomy" id="102285"/>
    <lineage>
        <taxon>Eukaryota</taxon>
        <taxon>Metazoa</taxon>
        <taxon>Spiralia</taxon>
        <taxon>Lophotrochozoa</taxon>
        <taxon>Platyhelminthes</taxon>
        <taxon>Cestoda</taxon>
        <taxon>Eucestoda</taxon>
        <taxon>Cyclophyllidea</taxon>
        <taxon>Hymenolepididae</taxon>
        <taxon>Rodentolepis</taxon>
    </lineage>
</organism>
<name>A0A0R3TNN8_RODNA</name>
<protein>
    <submittedName>
        <fullName evidence="3">Protein muscleblind</fullName>
    </submittedName>
</protein>
<evidence type="ECO:0000313" key="1">
    <source>
        <dbReference type="EMBL" id="VDO05257.1"/>
    </source>
</evidence>
<evidence type="ECO:0000313" key="2">
    <source>
        <dbReference type="Proteomes" id="UP000278807"/>
    </source>
</evidence>
<evidence type="ECO:0000313" key="3">
    <source>
        <dbReference type="WBParaSite" id="HNAJ_0000901301-mRNA-1"/>
    </source>
</evidence>
<accession>A0A0R3TNN8</accession>
<gene>
    <name evidence="1" type="ORF">HNAJ_LOCUS9009</name>
</gene>
<reference evidence="1 2" key="2">
    <citation type="submission" date="2018-11" db="EMBL/GenBank/DDBJ databases">
        <authorList>
            <consortium name="Pathogen Informatics"/>
        </authorList>
    </citation>
    <scope>NUCLEOTIDE SEQUENCE [LARGE SCALE GENOMIC DNA]</scope>
</reference>
<keyword evidence="2" id="KW-1185">Reference proteome</keyword>
<dbReference type="EMBL" id="UZAE01012462">
    <property type="protein sequence ID" value="VDO05257.1"/>
    <property type="molecule type" value="Genomic_DNA"/>
</dbReference>